<proteinExistence type="predicted"/>
<sequence length="197" mass="22970">MSIPGALAFSIYMAWFNAHGKSNWFASSGPIILIFLNLPPSERMKPENFYVAGIIPCPKEPASFQSNYLSIPLIKELKELWQGYHFHPPQQVLQDPLFVLPSSQPLWMWLPCASLLHLFLIQETTFVIFALFTRLKLKKLVPNFTTHAHTKIINQEFQNGFEYPHHRDKQFSLSMECDIQFRKTFHIGMHPEWLILT</sequence>
<evidence type="ECO:0000313" key="1">
    <source>
        <dbReference type="EMBL" id="MBW0522615.1"/>
    </source>
</evidence>
<comment type="caution">
    <text evidence="1">The sequence shown here is derived from an EMBL/GenBank/DDBJ whole genome shotgun (WGS) entry which is preliminary data.</text>
</comment>
<organism evidence="1 2">
    <name type="scientific">Austropuccinia psidii MF-1</name>
    <dbReference type="NCBI Taxonomy" id="1389203"/>
    <lineage>
        <taxon>Eukaryota</taxon>
        <taxon>Fungi</taxon>
        <taxon>Dikarya</taxon>
        <taxon>Basidiomycota</taxon>
        <taxon>Pucciniomycotina</taxon>
        <taxon>Pucciniomycetes</taxon>
        <taxon>Pucciniales</taxon>
        <taxon>Sphaerophragmiaceae</taxon>
        <taxon>Austropuccinia</taxon>
    </lineage>
</organism>
<dbReference type="Proteomes" id="UP000765509">
    <property type="component" value="Unassembled WGS sequence"/>
</dbReference>
<dbReference type="AlphaFoldDB" id="A0A9Q3EGS8"/>
<dbReference type="Pfam" id="PF02992">
    <property type="entry name" value="Transposase_21"/>
    <property type="match status" value="1"/>
</dbReference>
<gene>
    <name evidence="1" type="ORF">O181_062330</name>
</gene>
<dbReference type="EMBL" id="AVOT02029686">
    <property type="protein sequence ID" value="MBW0522615.1"/>
    <property type="molecule type" value="Genomic_DNA"/>
</dbReference>
<dbReference type="OrthoDB" id="2445277at2759"/>
<reference evidence="1" key="1">
    <citation type="submission" date="2021-03" db="EMBL/GenBank/DDBJ databases">
        <title>Draft genome sequence of rust myrtle Austropuccinia psidii MF-1, a brazilian biotype.</title>
        <authorList>
            <person name="Quecine M.C."/>
            <person name="Pachon D.M.R."/>
            <person name="Bonatelli M.L."/>
            <person name="Correr F.H."/>
            <person name="Franceschini L.M."/>
            <person name="Leite T.F."/>
            <person name="Margarido G.R.A."/>
            <person name="Almeida C.A."/>
            <person name="Ferrarezi J.A."/>
            <person name="Labate C.A."/>
        </authorList>
    </citation>
    <scope>NUCLEOTIDE SEQUENCE</scope>
    <source>
        <strain evidence="1">MF-1</strain>
    </source>
</reference>
<dbReference type="InterPro" id="IPR004242">
    <property type="entry name" value="Transposase_21"/>
</dbReference>
<protein>
    <submittedName>
        <fullName evidence="1">Uncharacterized protein</fullName>
    </submittedName>
</protein>
<evidence type="ECO:0000313" key="2">
    <source>
        <dbReference type="Proteomes" id="UP000765509"/>
    </source>
</evidence>
<accession>A0A9Q3EGS8</accession>
<name>A0A9Q3EGS8_9BASI</name>
<keyword evidence="2" id="KW-1185">Reference proteome</keyword>